<evidence type="ECO:0000313" key="3">
    <source>
        <dbReference type="Proteomes" id="UP000056109"/>
    </source>
</evidence>
<feature type="compositionally biased region" description="Basic and acidic residues" evidence="1">
    <location>
        <begin position="1"/>
        <end position="22"/>
    </location>
</feature>
<dbReference type="RefSeq" id="WP_006558832.1">
    <property type="nucleotide sequence ID" value="NZ_JAIMFP010000013.1"/>
</dbReference>
<proteinExistence type="predicted"/>
<gene>
    <name evidence="2" type="ORF">ASN_778</name>
</gene>
<dbReference type="KEGG" id="asz:ASN_778"/>
<keyword evidence="3" id="KW-1185">Reference proteome</keyword>
<protein>
    <submittedName>
        <fullName evidence="2">Uncharacterized protein</fullName>
    </submittedName>
</protein>
<accession>A0A0U5ET89</accession>
<dbReference type="AlphaFoldDB" id="A0A0U5ET89"/>
<dbReference type="EMBL" id="LN606600">
    <property type="protein sequence ID" value="CEF40182.1"/>
    <property type="molecule type" value="Genomic_DNA"/>
</dbReference>
<feature type="region of interest" description="Disordered" evidence="1">
    <location>
        <begin position="1"/>
        <end position="42"/>
    </location>
</feature>
<dbReference type="GeneID" id="77100423"/>
<sequence length="42" mass="4772">MTKTEKEPKPSQKERELDESLKESFPASDPPSQEDPDKKAGR</sequence>
<evidence type="ECO:0000313" key="2">
    <source>
        <dbReference type="EMBL" id="CEF40182.1"/>
    </source>
</evidence>
<dbReference type="PATRIC" id="fig|446692.3.peg.748"/>
<organism evidence="2 3">
    <name type="scientific">Acetobacter senegalensis</name>
    <dbReference type="NCBI Taxonomy" id="446692"/>
    <lineage>
        <taxon>Bacteria</taxon>
        <taxon>Pseudomonadati</taxon>
        <taxon>Pseudomonadota</taxon>
        <taxon>Alphaproteobacteria</taxon>
        <taxon>Acetobacterales</taxon>
        <taxon>Acetobacteraceae</taxon>
        <taxon>Acetobacter</taxon>
    </lineage>
</organism>
<evidence type="ECO:0000256" key="1">
    <source>
        <dbReference type="SAM" id="MobiDB-lite"/>
    </source>
</evidence>
<dbReference type="Proteomes" id="UP000056109">
    <property type="component" value="Chromosome I"/>
</dbReference>
<name>A0A0U5ET89_9PROT</name>
<reference evidence="3" key="1">
    <citation type="submission" date="2014-09" db="EMBL/GenBank/DDBJ databases">
        <authorList>
            <person name="Illeghems K.G."/>
        </authorList>
    </citation>
    <scope>NUCLEOTIDE SEQUENCE [LARGE SCALE GENOMIC DNA]</scope>
    <source>
        <strain evidence="3">108B</strain>
    </source>
</reference>